<feature type="coiled-coil region" evidence="4">
    <location>
        <begin position="477"/>
        <end position="524"/>
    </location>
</feature>
<dbReference type="GO" id="GO:0005737">
    <property type="term" value="C:cytoplasm"/>
    <property type="evidence" value="ECO:0007669"/>
    <property type="project" value="UniProtKB-SubCell"/>
</dbReference>
<dbReference type="EMBL" id="MU129141">
    <property type="protein sequence ID" value="KAF9505679.1"/>
    <property type="molecule type" value="Genomic_DNA"/>
</dbReference>
<comment type="caution">
    <text evidence="8">The sequence shown here is derived from an EMBL/GenBank/DDBJ whole genome shotgun (WGS) entry which is preliminary data.</text>
</comment>
<dbReference type="CDD" id="cd22211">
    <property type="entry name" value="HkD_SF"/>
    <property type="match status" value="1"/>
</dbReference>
<evidence type="ECO:0000259" key="6">
    <source>
        <dbReference type="Pfam" id="PF05622"/>
    </source>
</evidence>
<dbReference type="SUPFAM" id="SSF116907">
    <property type="entry name" value="Hook domain"/>
    <property type="match status" value="1"/>
</dbReference>
<organism evidence="8 9">
    <name type="scientific">Hydnum rufescens UP504</name>
    <dbReference type="NCBI Taxonomy" id="1448309"/>
    <lineage>
        <taxon>Eukaryota</taxon>
        <taxon>Fungi</taxon>
        <taxon>Dikarya</taxon>
        <taxon>Basidiomycota</taxon>
        <taxon>Agaricomycotina</taxon>
        <taxon>Agaricomycetes</taxon>
        <taxon>Cantharellales</taxon>
        <taxon>Hydnaceae</taxon>
        <taxon>Hydnum</taxon>
    </lineage>
</organism>
<evidence type="ECO:0000313" key="8">
    <source>
        <dbReference type="EMBL" id="KAF9505679.1"/>
    </source>
</evidence>
<accession>A0A9P6AHZ1</accession>
<gene>
    <name evidence="8" type="ORF">BS47DRAFT_1367890</name>
</gene>
<protein>
    <submittedName>
        <fullName evidence="8">Uncharacterized protein</fullName>
    </submittedName>
</protein>
<dbReference type="PANTHER" id="PTHR18947">
    <property type="entry name" value="HOOK PROTEINS"/>
    <property type="match status" value="1"/>
</dbReference>
<feature type="domain" description="Hook C-terminal" evidence="6">
    <location>
        <begin position="197"/>
        <end position="322"/>
    </location>
</feature>
<evidence type="ECO:0000259" key="7">
    <source>
        <dbReference type="Pfam" id="PF19047"/>
    </source>
</evidence>
<evidence type="ECO:0000256" key="2">
    <source>
        <dbReference type="ARBA" id="ARBA00022490"/>
    </source>
</evidence>
<evidence type="ECO:0000313" key="9">
    <source>
        <dbReference type="Proteomes" id="UP000886523"/>
    </source>
</evidence>
<evidence type="ECO:0000256" key="1">
    <source>
        <dbReference type="ARBA" id="ARBA00004496"/>
    </source>
</evidence>
<dbReference type="Pfam" id="PF05622">
    <property type="entry name" value="HOOK"/>
    <property type="match status" value="2"/>
</dbReference>
<dbReference type="InterPro" id="IPR043936">
    <property type="entry name" value="HOOK_N"/>
</dbReference>
<dbReference type="AlphaFoldDB" id="A0A9P6AHZ1"/>
<evidence type="ECO:0000256" key="5">
    <source>
        <dbReference type="SAM" id="Phobius"/>
    </source>
</evidence>
<sequence length="733" mass="84074">MEAESKAFIAWLKTYGLSRPVRTVSDLSDGAALFDVLSVVDEEYFRHPTRGAIQASENWVLRLANLKRLFRLITQYFADVLHQPASALGIPDLQAIAEHQDIPQTLELCRLTLAIAVQGAQNKEVIERIQQLDEEDQRALMHAIEEVMEKVPKHVDAAREISMTDELSRVISDKEVLENVYQALILEHRDLQSNFPKANALSDTADLSARMQEVERKADEQRNNKTDSLLRGEIDRLQRELQKSEDHLGSTEADLDRHVSLITDLTKKVEDLQIQANQAIKLKDQVDEYKHAAEKVQKIENVMEKYKKKLEESADLRRIVKVKPYFSARSVLLNPQYTLKTLEEQNASLVDKNAALEEEYRKVSAFRPLMDSYKTQIAELENKAASKTKDFERIRFELEQAQTRLDVLAQERAQDIEALELYQERVKELELSDPRARSRARRNTAEGGPLGEMVDVDLAEDSNLGGELDDAVTGRTTTDLKLQIRQLKRDLQDARSDSADTTKALILENLLDDANRMKSRYEADYLATHREKLLLQSQLDDIRAGKSHGDGPEAAIALRQRLNEIIQQLDALREAHVLLQVDHENLTRELTVAKSDLNLVNKDQLDILASLRDSVNEDKAGLEEELQKMRLHIKEFREKNKMQLEQINELLMEKVHLQSDNIGQREKMLERERNFAYVLCSPLLFLIITLLARDLRASFSGKDLPEDTKAKFLTIHEENIQLKEQLQTSQKSY</sequence>
<feature type="coiled-coil region" evidence="4">
    <location>
        <begin position="555"/>
        <end position="653"/>
    </location>
</feature>
<feature type="coiled-coil region" evidence="4">
    <location>
        <begin position="174"/>
        <end position="418"/>
    </location>
</feature>
<dbReference type="InterPro" id="IPR008636">
    <property type="entry name" value="Hook_C"/>
</dbReference>
<evidence type="ECO:0000256" key="4">
    <source>
        <dbReference type="SAM" id="Coils"/>
    </source>
</evidence>
<dbReference type="GO" id="GO:0008017">
    <property type="term" value="F:microtubule binding"/>
    <property type="evidence" value="ECO:0007669"/>
    <property type="project" value="InterPro"/>
</dbReference>
<dbReference type="Pfam" id="PF19047">
    <property type="entry name" value="HOOK_N"/>
    <property type="match status" value="1"/>
</dbReference>
<dbReference type="Proteomes" id="UP000886523">
    <property type="component" value="Unassembled WGS sequence"/>
</dbReference>
<keyword evidence="5" id="KW-1133">Transmembrane helix</keyword>
<evidence type="ECO:0000256" key="3">
    <source>
        <dbReference type="ARBA" id="ARBA00023054"/>
    </source>
</evidence>
<dbReference type="GO" id="GO:0005815">
    <property type="term" value="C:microtubule organizing center"/>
    <property type="evidence" value="ECO:0007669"/>
    <property type="project" value="TreeGrafter"/>
</dbReference>
<feature type="domain" description="Hook C-terminal" evidence="6">
    <location>
        <begin position="338"/>
        <end position="577"/>
    </location>
</feature>
<dbReference type="GO" id="GO:0030705">
    <property type="term" value="P:cytoskeleton-dependent intracellular transport"/>
    <property type="evidence" value="ECO:0007669"/>
    <property type="project" value="InterPro"/>
</dbReference>
<keyword evidence="5" id="KW-0812">Transmembrane</keyword>
<dbReference type="PANTHER" id="PTHR18947:SF28">
    <property type="entry name" value="GIRDIN, ISOFORM A"/>
    <property type="match status" value="1"/>
</dbReference>
<proteinExistence type="predicted"/>
<dbReference type="GO" id="GO:0031122">
    <property type="term" value="P:cytoplasmic microtubule organization"/>
    <property type="evidence" value="ECO:0007669"/>
    <property type="project" value="InterPro"/>
</dbReference>
<feature type="transmembrane region" description="Helical" evidence="5">
    <location>
        <begin position="675"/>
        <end position="692"/>
    </location>
</feature>
<dbReference type="GO" id="GO:0051959">
    <property type="term" value="F:dynein light intermediate chain binding"/>
    <property type="evidence" value="ECO:0007669"/>
    <property type="project" value="TreeGrafter"/>
</dbReference>
<dbReference type="Gene3D" id="1.10.418.10">
    <property type="entry name" value="Calponin-like domain"/>
    <property type="match status" value="1"/>
</dbReference>
<comment type="subcellular location">
    <subcellularLocation>
        <location evidence="1">Cytoplasm</location>
    </subcellularLocation>
</comment>
<keyword evidence="9" id="KW-1185">Reference proteome</keyword>
<dbReference type="InterPro" id="IPR036872">
    <property type="entry name" value="CH_dom_sf"/>
</dbReference>
<dbReference type="OrthoDB" id="49395at2759"/>
<keyword evidence="5" id="KW-0472">Membrane</keyword>
<keyword evidence="3 4" id="KW-0175">Coiled coil</keyword>
<keyword evidence="2" id="KW-0963">Cytoplasm</keyword>
<reference evidence="8" key="1">
    <citation type="journal article" date="2020" name="Nat. Commun.">
        <title>Large-scale genome sequencing of mycorrhizal fungi provides insights into the early evolution of symbiotic traits.</title>
        <authorList>
            <person name="Miyauchi S."/>
            <person name="Kiss E."/>
            <person name="Kuo A."/>
            <person name="Drula E."/>
            <person name="Kohler A."/>
            <person name="Sanchez-Garcia M."/>
            <person name="Morin E."/>
            <person name="Andreopoulos B."/>
            <person name="Barry K.W."/>
            <person name="Bonito G."/>
            <person name="Buee M."/>
            <person name="Carver A."/>
            <person name="Chen C."/>
            <person name="Cichocki N."/>
            <person name="Clum A."/>
            <person name="Culley D."/>
            <person name="Crous P.W."/>
            <person name="Fauchery L."/>
            <person name="Girlanda M."/>
            <person name="Hayes R.D."/>
            <person name="Keri Z."/>
            <person name="LaButti K."/>
            <person name="Lipzen A."/>
            <person name="Lombard V."/>
            <person name="Magnuson J."/>
            <person name="Maillard F."/>
            <person name="Murat C."/>
            <person name="Nolan M."/>
            <person name="Ohm R.A."/>
            <person name="Pangilinan J."/>
            <person name="Pereira M.F."/>
            <person name="Perotto S."/>
            <person name="Peter M."/>
            <person name="Pfister S."/>
            <person name="Riley R."/>
            <person name="Sitrit Y."/>
            <person name="Stielow J.B."/>
            <person name="Szollosi G."/>
            <person name="Zifcakova L."/>
            <person name="Stursova M."/>
            <person name="Spatafora J.W."/>
            <person name="Tedersoo L."/>
            <person name="Vaario L.M."/>
            <person name="Yamada A."/>
            <person name="Yan M."/>
            <person name="Wang P."/>
            <person name="Xu J."/>
            <person name="Bruns T."/>
            <person name="Baldrian P."/>
            <person name="Vilgalys R."/>
            <person name="Dunand C."/>
            <person name="Henrissat B."/>
            <person name="Grigoriev I.V."/>
            <person name="Hibbett D."/>
            <person name="Nagy L.G."/>
            <person name="Martin F.M."/>
        </authorList>
    </citation>
    <scope>NUCLEOTIDE SEQUENCE</scope>
    <source>
        <strain evidence="8">UP504</strain>
    </source>
</reference>
<name>A0A9P6AHZ1_9AGAM</name>
<feature type="domain" description="HOOK N-terminal" evidence="7">
    <location>
        <begin position="6"/>
        <end position="146"/>
    </location>
</feature>